<dbReference type="InterPro" id="IPR015421">
    <property type="entry name" value="PyrdxlP-dep_Trfase_major"/>
</dbReference>
<feature type="domain" description="Aminotransferase class I/classII large" evidence="6">
    <location>
        <begin position="38"/>
        <end position="384"/>
    </location>
</feature>
<accession>A0A2K8NRD7</accession>
<dbReference type="InterPro" id="IPR004839">
    <property type="entry name" value="Aminotransferase_I/II_large"/>
</dbReference>
<dbReference type="GO" id="GO:0047804">
    <property type="term" value="F:cysteine-S-conjugate beta-lyase activity"/>
    <property type="evidence" value="ECO:0007669"/>
    <property type="project" value="UniProtKB-EC"/>
</dbReference>
<evidence type="ECO:0000256" key="4">
    <source>
        <dbReference type="ARBA" id="ARBA00023239"/>
    </source>
</evidence>
<name>A0A2K8NRD7_9MOLU</name>
<dbReference type="EC" id="4.4.1.13" evidence="2"/>
<dbReference type="InterPro" id="IPR015422">
    <property type="entry name" value="PyrdxlP-dep_Trfase_small"/>
</dbReference>
<evidence type="ECO:0000313" key="7">
    <source>
        <dbReference type="EMBL" id="ATZ16344.1"/>
    </source>
</evidence>
<keyword evidence="4 7" id="KW-0456">Lyase</keyword>
<comment type="cofactor">
    <cofactor evidence="1">
        <name>pyridoxal 5'-phosphate</name>
        <dbReference type="ChEBI" id="CHEBI:597326"/>
    </cofactor>
</comment>
<dbReference type="EMBL" id="CP024962">
    <property type="protein sequence ID" value="ATZ16344.1"/>
    <property type="molecule type" value="Genomic_DNA"/>
</dbReference>
<keyword evidence="8" id="KW-1185">Reference proteome</keyword>
<evidence type="ECO:0000256" key="5">
    <source>
        <dbReference type="ARBA" id="ARBA00037974"/>
    </source>
</evidence>
<reference evidence="7 8" key="1">
    <citation type="submission" date="2017-11" db="EMBL/GenBank/DDBJ databases">
        <title>Genome sequence of Entomoplasma freundtii BARC 318 (ATCC 51999).</title>
        <authorList>
            <person name="Lo W.-S."/>
            <person name="Gasparich G.E."/>
            <person name="Kuo C.-H."/>
        </authorList>
    </citation>
    <scope>NUCLEOTIDE SEQUENCE [LARGE SCALE GENOMIC DNA]</scope>
    <source>
        <strain evidence="7 8">BARC 318</strain>
    </source>
</reference>
<evidence type="ECO:0000256" key="3">
    <source>
        <dbReference type="ARBA" id="ARBA00022898"/>
    </source>
</evidence>
<evidence type="ECO:0000313" key="8">
    <source>
        <dbReference type="Proteomes" id="UP000232222"/>
    </source>
</evidence>
<sequence length="403" mass="46479">MSDFKPLDIDRSHVNDRHWNLESLSQTYKINPNRELFSLWIGDHDFQVPIKVQEAIQQRLAVPVYGYAFLPQTFYEAIIKWNKEQFNLTYKKENIILSHGTIAAMIMTIKAFSNPGEAILLTSPIYGPFGEAIKNTNRSLVAHKLLYKNNRFEIDLALFEKQIVDEKVKIFLLCNPHNPGGQVWDYSILLEIVNICKKHKVIIFSDEVHRDIIFKETKFTSLAHFESLYDQVIVGVSPNKPFNFGGFKTTYILVKNESLNNSLKQELVKTKMTSPNTFGVPALIAAYECADWLKDFNAYIEDNYHFIVNALKTENDLSIFDTNASFFVYVNFSQLTTNPSLFKEVMEANNIILAYGDSFVQDGEYFARINIGIGRAKLERFVQQFKFALAEVRTKVNKINYIN</sequence>
<dbReference type="GO" id="GO:0030170">
    <property type="term" value="F:pyridoxal phosphate binding"/>
    <property type="evidence" value="ECO:0007669"/>
    <property type="project" value="InterPro"/>
</dbReference>
<dbReference type="PANTHER" id="PTHR43525">
    <property type="entry name" value="PROTEIN MALY"/>
    <property type="match status" value="1"/>
</dbReference>
<organism evidence="7 8">
    <name type="scientific">Entomoplasma freundtii</name>
    <dbReference type="NCBI Taxonomy" id="74700"/>
    <lineage>
        <taxon>Bacteria</taxon>
        <taxon>Bacillati</taxon>
        <taxon>Mycoplasmatota</taxon>
        <taxon>Mollicutes</taxon>
        <taxon>Entomoplasmatales</taxon>
        <taxon>Entomoplasmataceae</taxon>
        <taxon>Entomoplasma</taxon>
    </lineage>
</organism>
<dbReference type="InterPro" id="IPR015424">
    <property type="entry name" value="PyrdxlP-dep_Trfase"/>
</dbReference>
<dbReference type="OrthoDB" id="9802872at2"/>
<comment type="similarity">
    <text evidence="5">Belongs to the class-II pyridoxal-phosphate-dependent aminotransferase family. MalY/PatB cystathionine beta-lyase subfamily.</text>
</comment>
<evidence type="ECO:0000256" key="1">
    <source>
        <dbReference type="ARBA" id="ARBA00001933"/>
    </source>
</evidence>
<dbReference type="Gene3D" id="3.90.1150.10">
    <property type="entry name" value="Aspartate Aminotransferase, domain 1"/>
    <property type="match status" value="1"/>
</dbReference>
<proteinExistence type="inferred from homology"/>
<dbReference type="Proteomes" id="UP000232222">
    <property type="component" value="Chromosome"/>
</dbReference>
<dbReference type="InterPro" id="IPR051798">
    <property type="entry name" value="Class-II_PLP-Dep_Aminotrans"/>
</dbReference>
<evidence type="ECO:0000259" key="6">
    <source>
        <dbReference type="Pfam" id="PF00155"/>
    </source>
</evidence>
<dbReference type="Gene3D" id="3.40.640.10">
    <property type="entry name" value="Type I PLP-dependent aspartate aminotransferase-like (Major domain)"/>
    <property type="match status" value="1"/>
</dbReference>
<dbReference type="AlphaFoldDB" id="A0A2K8NRD7"/>
<evidence type="ECO:0000256" key="2">
    <source>
        <dbReference type="ARBA" id="ARBA00012224"/>
    </source>
</evidence>
<dbReference type="KEGG" id="efr:EFREU_v1c03180"/>
<dbReference type="CDD" id="cd00609">
    <property type="entry name" value="AAT_like"/>
    <property type="match status" value="1"/>
</dbReference>
<dbReference type="PANTHER" id="PTHR43525:SF1">
    <property type="entry name" value="PROTEIN MALY"/>
    <property type="match status" value="1"/>
</dbReference>
<protein>
    <recommendedName>
        <fullName evidence="2">cysteine-S-conjugate beta-lyase</fullName>
        <ecNumber evidence="2">4.4.1.13</ecNumber>
    </recommendedName>
</protein>
<dbReference type="SUPFAM" id="SSF53383">
    <property type="entry name" value="PLP-dependent transferases"/>
    <property type="match status" value="1"/>
</dbReference>
<dbReference type="RefSeq" id="WP_100609295.1">
    <property type="nucleotide sequence ID" value="NZ_CP024962.1"/>
</dbReference>
<gene>
    <name evidence="7" type="primary">patB</name>
    <name evidence="7" type="ORF">EFREU_v1c03180</name>
</gene>
<dbReference type="Pfam" id="PF00155">
    <property type="entry name" value="Aminotran_1_2"/>
    <property type="match status" value="1"/>
</dbReference>
<keyword evidence="3" id="KW-0663">Pyridoxal phosphate</keyword>